<organism evidence="2 3">
    <name type="scientific">Deinococcus ficus</name>
    <dbReference type="NCBI Taxonomy" id="317577"/>
    <lineage>
        <taxon>Bacteria</taxon>
        <taxon>Thermotogati</taxon>
        <taxon>Deinococcota</taxon>
        <taxon>Deinococci</taxon>
        <taxon>Deinococcales</taxon>
        <taxon>Deinococcaceae</taxon>
        <taxon>Deinococcus</taxon>
    </lineage>
</organism>
<dbReference type="STRING" id="317577.GCA_000419625_00130"/>
<dbReference type="GO" id="GO:0051920">
    <property type="term" value="F:peroxiredoxin activity"/>
    <property type="evidence" value="ECO:0007669"/>
    <property type="project" value="InterPro"/>
</dbReference>
<name>A0A221SUX8_9DEIO</name>
<dbReference type="Gene3D" id="1.20.1290.10">
    <property type="entry name" value="AhpD-like"/>
    <property type="match status" value="1"/>
</dbReference>
<keyword evidence="2" id="KW-0575">Peroxidase</keyword>
<keyword evidence="2" id="KW-0560">Oxidoreductase</keyword>
<dbReference type="Gene3D" id="1.20.5.810">
    <property type="entry name" value="AhpD-like"/>
    <property type="match status" value="1"/>
</dbReference>
<dbReference type="InterPro" id="IPR029032">
    <property type="entry name" value="AhpD-like"/>
</dbReference>
<dbReference type="Proteomes" id="UP000259030">
    <property type="component" value="Chromosome"/>
</dbReference>
<dbReference type="RefSeq" id="WP_027462163.1">
    <property type="nucleotide sequence ID" value="NZ_CP021081.1"/>
</dbReference>
<protein>
    <submittedName>
        <fullName evidence="2">Peroxidase</fullName>
    </submittedName>
</protein>
<evidence type="ECO:0000313" key="3">
    <source>
        <dbReference type="Proteomes" id="UP000259030"/>
    </source>
</evidence>
<accession>A0A221SUX8</accession>
<dbReference type="PANTHER" id="PTHR35446">
    <property type="entry name" value="SI:CH211-175M2.5"/>
    <property type="match status" value="1"/>
</dbReference>
<dbReference type="PANTHER" id="PTHR35446:SF2">
    <property type="entry name" value="CARBOXYMUCONOLACTONE DECARBOXYLASE-LIKE DOMAIN-CONTAINING PROTEIN"/>
    <property type="match status" value="1"/>
</dbReference>
<dbReference type="AlphaFoldDB" id="A0A221SUX8"/>
<evidence type="ECO:0000259" key="1">
    <source>
        <dbReference type="Pfam" id="PF02627"/>
    </source>
</evidence>
<dbReference type="KEGG" id="dfc:DFI_05030"/>
<proteinExistence type="predicted"/>
<dbReference type="SUPFAM" id="SSF69118">
    <property type="entry name" value="AhpD-like"/>
    <property type="match status" value="1"/>
</dbReference>
<evidence type="ECO:0000313" key="2">
    <source>
        <dbReference type="EMBL" id="ASN80456.1"/>
    </source>
</evidence>
<dbReference type="EMBL" id="CP021081">
    <property type="protein sequence ID" value="ASN80456.1"/>
    <property type="molecule type" value="Genomic_DNA"/>
</dbReference>
<reference evidence="2 3" key="1">
    <citation type="submission" date="2017-05" db="EMBL/GenBank/DDBJ databases">
        <title>The complete genome sequence of Deinococcus ficus isolated from the rhizosphere of the Ficus religiosa L. in Taiwan.</title>
        <authorList>
            <person name="Wu K.-M."/>
            <person name="Liao T.-L."/>
            <person name="Liu Y.-M."/>
            <person name="Young C.-C."/>
            <person name="Tsai S.-F."/>
        </authorList>
    </citation>
    <scope>NUCLEOTIDE SEQUENCE [LARGE SCALE GENOMIC DNA]</scope>
    <source>
        <strain evidence="2 3">CC-FR2-10</strain>
    </source>
</reference>
<feature type="domain" description="Carboxymuconolactone decarboxylase-like" evidence="1">
    <location>
        <begin position="41"/>
        <end position="90"/>
    </location>
</feature>
<dbReference type="Pfam" id="PF02627">
    <property type="entry name" value="CMD"/>
    <property type="match status" value="1"/>
</dbReference>
<sequence length="202" mass="21754">MSFIGTVPVQSAEGEVRKLYGRQQATLGYVPNYVKVFSLRPEVYAAWAGLLDGVRGNMDARRYELVTLAAARALGSSYCSLAHGKVLRDRFYAPEALARIAGDFRTASLDPLDRAVMAFAEQVARDAASVTAQDVAGLRDLGLTDTEIFDVAAAASARCFFSKMLDALGAEPDAAYAELEGELQETLTVGRAITTRAPERLP</sequence>
<keyword evidence="3" id="KW-1185">Reference proteome</keyword>
<dbReference type="InterPro" id="IPR003779">
    <property type="entry name" value="CMD-like"/>
</dbReference>
<gene>
    <name evidence="2" type="ORF">DFI_05030</name>
</gene>